<dbReference type="GeneID" id="105422324"/>
<dbReference type="Gene3D" id="1.25.40.480">
    <property type="match status" value="1"/>
</dbReference>
<reference evidence="3" key="1">
    <citation type="submission" date="2025-08" db="UniProtKB">
        <authorList>
            <consortium name="RefSeq"/>
        </authorList>
    </citation>
    <scope>IDENTIFICATION</scope>
</reference>
<dbReference type="PANTHER" id="PTHR32094">
    <property type="entry name" value="FANCONI ANEMIA GROUP E PROTEIN"/>
    <property type="match status" value="1"/>
</dbReference>
<dbReference type="RefSeq" id="XP_025072921.1">
    <property type="nucleotide sequence ID" value="XM_025217136.1"/>
</dbReference>
<name>A0A8N1S2L4_9HYME</name>
<feature type="region of interest" description="Disordered" evidence="1">
    <location>
        <begin position="81"/>
        <end position="108"/>
    </location>
</feature>
<dbReference type="InterPro" id="IPR039685">
    <property type="entry name" value="FANCE"/>
</dbReference>
<evidence type="ECO:0000313" key="3">
    <source>
        <dbReference type="RefSeq" id="XP_025072921.1"/>
    </source>
</evidence>
<gene>
    <name evidence="3" type="primary">LOC105422324</name>
</gene>
<sequence length="372" mass="43018">MGNRNGYEAANTLLIHAMSKDARHGATCSTSKMRENTDSEAFFEKYTLSEETMARLESIRETMKDKLAQANPLWEVIAGQNEEKCSESEESDDNDKPDDNESQKMSDQSIAPLSTQFYFTQSERIPELTRSEDIPLPQMQDILECSCENLERNNGRLDFTQLENLSNEDLVSLVDEMRKKLSHKGVYNLCQSINDMILEQKMKYLNIFCTHLLLPKILELEEPSRLLSSAIVECIKIFPDEIQQFIFIPILNTELKDTTLIITLVNTFEQQRKTMLLEDFLVHVKELKLWHISVLQNFLSIRLDHNMLDKIIKLFSGKALYFSKDKNFGKLVLSFLKINTTLSKDQKNLMIEVAAVNETLFKKPIENILRNM</sequence>
<keyword evidence="2" id="KW-1185">Reference proteome</keyword>
<evidence type="ECO:0000256" key="1">
    <source>
        <dbReference type="SAM" id="MobiDB-lite"/>
    </source>
</evidence>
<dbReference type="GO" id="GO:0036297">
    <property type="term" value="P:interstrand cross-link repair"/>
    <property type="evidence" value="ECO:0007669"/>
    <property type="project" value="InterPro"/>
</dbReference>
<dbReference type="OrthoDB" id="6488317at2759"/>
<organism evidence="2 3">
    <name type="scientific">Pogonomyrmex barbatus</name>
    <name type="common">red harvester ant</name>
    <dbReference type="NCBI Taxonomy" id="144034"/>
    <lineage>
        <taxon>Eukaryota</taxon>
        <taxon>Metazoa</taxon>
        <taxon>Ecdysozoa</taxon>
        <taxon>Arthropoda</taxon>
        <taxon>Hexapoda</taxon>
        <taxon>Insecta</taxon>
        <taxon>Pterygota</taxon>
        <taxon>Neoptera</taxon>
        <taxon>Endopterygota</taxon>
        <taxon>Hymenoptera</taxon>
        <taxon>Apocrita</taxon>
        <taxon>Aculeata</taxon>
        <taxon>Formicoidea</taxon>
        <taxon>Formicidae</taxon>
        <taxon>Myrmicinae</taxon>
        <taxon>Pogonomyrmex</taxon>
    </lineage>
</organism>
<dbReference type="Proteomes" id="UP000504615">
    <property type="component" value="Unplaced"/>
</dbReference>
<proteinExistence type="predicted"/>
<dbReference type="GO" id="GO:0043240">
    <property type="term" value="C:Fanconi anaemia nuclear complex"/>
    <property type="evidence" value="ECO:0007669"/>
    <property type="project" value="InterPro"/>
</dbReference>
<dbReference type="AlphaFoldDB" id="A0A8N1S2L4"/>
<protein>
    <submittedName>
        <fullName evidence="3">Uncharacterized protein LOC105422324 isoform X1</fullName>
    </submittedName>
</protein>
<accession>A0A8N1S2L4</accession>
<evidence type="ECO:0000313" key="2">
    <source>
        <dbReference type="Proteomes" id="UP000504615"/>
    </source>
</evidence>
<dbReference type="PANTHER" id="PTHR32094:SF5">
    <property type="entry name" value="FANCONI ANEMIA GROUP E PROTEIN"/>
    <property type="match status" value="1"/>
</dbReference>